<dbReference type="InterPro" id="IPR011051">
    <property type="entry name" value="RmlC_Cupin_sf"/>
</dbReference>
<feature type="compositionally biased region" description="Low complexity" evidence="5">
    <location>
        <begin position="40"/>
        <end position="53"/>
    </location>
</feature>
<dbReference type="CDD" id="cd20298">
    <property type="entry name" value="cupin_UAH"/>
    <property type="match status" value="1"/>
</dbReference>
<reference evidence="6" key="1">
    <citation type="submission" date="2023-01" db="EMBL/GenBank/DDBJ databases">
        <title>The chitinases involved in constricting ring structure development in the nematode-trapping fungus Drechslerella dactyloides.</title>
        <authorList>
            <person name="Wang R."/>
            <person name="Zhang L."/>
            <person name="Tang P."/>
            <person name="Li S."/>
            <person name="Liang L."/>
        </authorList>
    </citation>
    <scope>NUCLEOTIDE SEQUENCE</scope>
    <source>
        <strain evidence="6">YMF1.00031</strain>
    </source>
</reference>
<evidence type="ECO:0000256" key="3">
    <source>
        <dbReference type="ARBA" id="ARBA00023239"/>
    </source>
</evidence>
<dbReference type="InterPro" id="IPR024060">
    <property type="entry name" value="Ureidoglycolate_lyase_dom_sf"/>
</dbReference>
<dbReference type="PANTHER" id="PTHR21221">
    <property type="entry name" value="UREIDOGLYCOLATE HYDROLASE"/>
    <property type="match status" value="1"/>
</dbReference>
<dbReference type="Pfam" id="PF04115">
    <property type="entry name" value="Ureidogly_lyase"/>
    <property type="match status" value="1"/>
</dbReference>
<dbReference type="InterPro" id="IPR007247">
    <property type="entry name" value="Ureidogly_lyase"/>
</dbReference>
<dbReference type="SUPFAM" id="SSF51182">
    <property type="entry name" value="RmlC-like cupins"/>
    <property type="match status" value="2"/>
</dbReference>
<feature type="region of interest" description="Disordered" evidence="5">
    <location>
        <begin position="182"/>
        <end position="207"/>
    </location>
</feature>
<protein>
    <submittedName>
        <fullName evidence="6">Ureidoglycolate lyase</fullName>
    </submittedName>
</protein>
<dbReference type="Proteomes" id="UP001221413">
    <property type="component" value="Unassembled WGS sequence"/>
</dbReference>
<feature type="region of interest" description="Disordered" evidence="5">
    <location>
        <begin position="27"/>
        <end position="59"/>
    </location>
</feature>
<dbReference type="GO" id="GO:0050385">
    <property type="term" value="F:ureidoglycolate lyase activity"/>
    <property type="evidence" value="ECO:0007669"/>
    <property type="project" value="UniProtKB-EC"/>
</dbReference>
<name>A0AAD6NJS0_DREDA</name>
<proteinExistence type="predicted"/>
<keyword evidence="2" id="KW-0659">Purine metabolism</keyword>
<gene>
    <name evidence="6" type="ORF">Dda_3659</name>
</gene>
<evidence type="ECO:0000256" key="1">
    <source>
        <dbReference type="ARBA" id="ARBA00011738"/>
    </source>
</evidence>
<dbReference type="Gene3D" id="2.60.120.480">
    <property type="entry name" value="Ureidoglycolate hydrolase"/>
    <property type="match status" value="1"/>
</dbReference>
<keyword evidence="3 6" id="KW-0456">Lyase</keyword>
<organism evidence="6 7">
    <name type="scientific">Drechslerella dactyloides</name>
    <name type="common">Nematode-trapping fungus</name>
    <name type="synonym">Arthrobotrys dactyloides</name>
    <dbReference type="NCBI Taxonomy" id="74499"/>
    <lineage>
        <taxon>Eukaryota</taxon>
        <taxon>Fungi</taxon>
        <taxon>Dikarya</taxon>
        <taxon>Ascomycota</taxon>
        <taxon>Pezizomycotina</taxon>
        <taxon>Orbiliomycetes</taxon>
        <taxon>Orbiliales</taxon>
        <taxon>Orbiliaceae</taxon>
        <taxon>Drechslerella</taxon>
    </lineage>
</organism>
<evidence type="ECO:0000256" key="4">
    <source>
        <dbReference type="ARBA" id="ARBA00047684"/>
    </source>
</evidence>
<dbReference type="PANTHER" id="PTHR21221:SF1">
    <property type="entry name" value="UREIDOGLYCOLATE LYASE"/>
    <property type="match status" value="1"/>
</dbReference>
<dbReference type="GO" id="GO:0004848">
    <property type="term" value="F:ureidoglycolate hydrolase activity"/>
    <property type="evidence" value="ECO:0007669"/>
    <property type="project" value="InterPro"/>
</dbReference>
<evidence type="ECO:0000256" key="5">
    <source>
        <dbReference type="SAM" id="MobiDB-lite"/>
    </source>
</evidence>
<comment type="catalytic activity">
    <reaction evidence="4">
        <text>(S)-ureidoglycolate = urea + glyoxylate</text>
        <dbReference type="Rhea" id="RHEA:11304"/>
        <dbReference type="ChEBI" id="CHEBI:16199"/>
        <dbReference type="ChEBI" id="CHEBI:36655"/>
        <dbReference type="ChEBI" id="CHEBI:57296"/>
        <dbReference type="EC" id="4.3.2.3"/>
    </reaction>
</comment>
<dbReference type="AlphaFoldDB" id="A0AAD6NJS0"/>
<keyword evidence="7" id="KW-1185">Reference proteome</keyword>
<sequence>MPEYTSTPAATISIPLAPLTPASFAPFGTVIEKPRPKSDSTTTSTTTTPPTATVNQGTAAKYPSISPFVSYAPPSGNPSTGRMNLFVCNPRVLGDGGRTFTVGILERHPYTTQTFIPIGLDGADDSRRYLVIVAPTLADKPVAPSTASTTVTSTGAGGLVRRLWQQRPPAFPLKNRLRTALSNPANRPPVYPVQEKGGDEVEEKDVSGTVVQKGRGLPDLSGIRAFICRGDQAVTYGVGTWHAPMVVLGDGPVEFVVVMHENGVAVEDCEECEIVGGRVKVVIDGDVDARVDLKARL</sequence>
<accession>A0AAD6NJS0</accession>
<evidence type="ECO:0000313" key="6">
    <source>
        <dbReference type="EMBL" id="KAJ6260994.1"/>
    </source>
</evidence>
<dbReference type="InterPro" id="IPR047233">
    <property type="entry name" value="UAH_cupin"/>
</dbReference>
<dbReference type="EMBL" id="JAQGDS010000004">
    <property type="protein sequence ID" value="KAJ6260994.1"/>
    <property type="molecule type" value="Genomic_DNA"/>
</dbReference>
<dbReference type="GO" id="GO:0000256">
    <property type="term" value="P:allantoin catabolic process"/>
    <property type="evidence" value="ECO:0007669"/>
    <property type="project" value="InterPro"/>
</dbReference>
<dbReference type="GO" id="GO:0006144">
    <property type="term" value="P:purine nucleobase metabolic process"/>
    <property type="evidence" value="ECO:0007669"/>
    <property type="project" value="UniProtKB-KW"/>
</dbReference>
<evidence type="ECO:0000313" key="7">
    <source>
        <dbReference type="Proteomes" id="UP001221413"/>
    </source>
</evidence>
<comment type="subunit">
    <text evidence="1">Homodimer.</text>
</comment>
<evidence type="ECO:0000256" key="2">
    <source>
        <dbReference type="ARBA" id="ARBA00022631"/>
    </source>
</evidence>
<comment type="caution">
    <text evidence="6">The sequence shown here is derived from an EMBL/GenBank/DDBJ whole genome shotgun (WGS) entry which is preliminary data.</text>
</comment>